<accession>A0A0U1NXG4</accession>
<sequence>MSTKSNPLQYGWTLITHSSYQIYSNKNCYVVMDEENDAVIRFGVQENEVEVFSSNWNLNYKVNIGFKTIKIMNSPEN</sequence>
<dbReference type="RefSeq" id="WP_090634674.1">
    <property type="nucleotide sequence ID" value="NZ_CVRB01000002.1"/>
</dbReference>
<dbReference type="EMBL" id="CVRB01000002">
    <property type="protein sequence ID" value="CRK82558.1"/>
    <property type="molecule type" value="Genomic_DNA"/>
</dbReference>
<dbReference type="AlphaFoldDB" id="A0A0U1NXG4"/>
<evidence type="ECO:0000313" key="2">
    <source>
        <dbReference type="Proteomes" id="UP000199087"/>
    </source>
</evidence>
<keyword evidence="2" id="KW-1185">Reference proteome</keyword>
<dbReference type="STRING" id="1499688.BN000_02490"/>
<organism evidence="1 2">
    <name type="scientific">Neobacillus massiliamazoniensis</name>
    <dbReference type="NCBI Taxonomy" id="1499688"/>
    <lineage>
        <taxon>Bacteria</taxon>
        <taxon>Bacillati</taxon>
        <taxon>Bacillota</taxon>
        <taxon>Bacilli</taxon>
        <taxon>Bacillales</taxon>
        <taxon>Bacillaceae</taxon>
        <taxon>Neobacillus</taxon>
    </lineage>
</organism>
<dbReference type="Proteomes" id="UP000199087">
    <property type="component" value="Unassembled WGS sequence"/>
</dbReference>
<dbReference type="OrthoDB" id="2890333at2"/>
<gene>
    <name evidence="1" type="ORF">BN000_02490</name>
</gene>
<reference evidence="2" key="1">
    <citation type="submission" date="2015-05" db="EMBL/GenBank/DDBJ databases">
        <authorList>
            <person name="Urmite Genomes"/>
        </authorList>
    </citation>
    <scope>NUCLEOTIDE SEQUENCE [LARGE SCALE GENOMIC DNA]</scope>
    <source>
        <strain evidence="2">LF1</strain>
    </source>
</reference>
<name>A0A0U1NXG4_9BACI</name>
<evidence type="ECO:0000313" key="1">
    <source>
        <dbReference type="EMBL" id="CRK82558.1"/>
    </source>
</evidence>
<proteinExistence type="predicted"/>
<protein>
    <submittedName>
        <fullName evidence="1">Uncharacterized protein</fullName>
    </submittedName>
</protein>